<proteinExistence type="inferred from homology"/>
<dbReference type="NCBIfam" id="TIGR02348">
    <property type="entry name" value="GroEL"/>
    <property type="match status" value="1"/>
</dbReference>
<dbReference type="FunFam" id="3.50.7.10:FF:000001">
    <property type="entry name" value="60 kDa chaperonin"/>
    <property type="match status" value="1"/>
</dbReference>
<evidence type="ECO:0000256" key="5">
    <source>
        <dbReference type="ARBA" id="ARBA00023235"/>
    </source>
</evidence>
<dbReference type="Pfam" id="PF00118">
    <property type="entry name" value="Cpn60_TCP1"/>
    <property type="match status" value="1"/>
</dbReference>
<evidence type="ECO:0000256" key="2">
    <source>
        <dbReference type="ARBA" id="ARBA00022741"/>
    </source>
</evidence>
<evidence type="ECO:0000256" key="7">
    <source>
        <dbReference type="RuleBase" id="RU000419"/>
    </source>
</evidence>
<keyword evidence="2" id="KW-0547">Nucleotide-binding</keyword>
<reference evidence="9" key="2">
    <citation type="submission" date="2021-03" db="EMBL/GenBank/DDBJ databases">
        <title>Alternative transmission patterns in independently acquired nutritional co-symbionts of Dictyopharidae planthoppers.</title>
        <authorList>
            <person name="Michalik A."/>
            <person name="Lukasik P."/>
        </authorList>
    </citation>
    <scope>NUCLEOTIDE SEQUENCE</scope>
    <source>
        <strain evidence="9">DICMUL</strain>
    </source>
</reference>
<dbReference type="SUPFAM" id="SSF48592">
    <property type="entry name" value="GroEL equatorial domain-like"/>
    <property type="match status" value="1"/>
</dbReference>
<evidence type="ECO:0000313" key="9">
    <source>
        <dbReference type="EMBL" id="QSW37794.1"/>
    </source>
</evidence>
<comment type="subunit">
    <text evidence="7">Forms a cylinder of 14 subunits composed of two heptameric rings stacked back-to-back. Interacts with the co-chaperonin GroES.</text>
</comment>
<keyword evidence="4" id="KW-0143">Chaperone</keyword>
<dbReference type="EMBL" id="CP071410">
    <property type="protein sequence ID" value="QSW37794.1"/>
    <property type="molecule type" value="Genomic_DNA"/>
</dbReference>
<keyword evidence="5" id="KW-0413">Isomerase</keyword>
<dbReference type="InterPro" id="IPR027410">
    <property type="entry name" value="TCP-1-like_intermed_sf"/>
</dbReference>
<dbReference type="SUPFAM" id="SSF52029">
    <property type="entry name" value="GroEL apical domain-like"/>
    <property type="match status" value="1"/>
</dbReference>
<dbReference type="PROSITE" id="PS00296">
    <property type="entry name" value="CHAPERONINS_CPN60"/>
    <property type="match status" value="1"/>
</dbReference>
<dbReference type="InterPro" id="IPR018370">
    <property type="entry name" value="Chaperonin_Cpn60_CS"/>
</dbReference>
<dbReference type="Gene3D" id="1.10.560.10">
    <property type="entry name" value="GroEL-like equatorial domain"/>
    <property type="match status" value="1"/>
</dbReference>
<evidence type="ECO:0000256" key="3">
    <source>
        <dbReference type="ARBA" id="ARBA00022840"/>
    </source>
</evidence>
<keyword evidence="8" id="KW-1133">Transmembrane helix</keyword>
<dbReference type="NCBIfam" id="NF009489">
    <property type="entry name" value="PRK12851.1"/>
    <property type="match status" value="1"/>
</dbReference>
<dbReference type="GO" id="GO:0140662">
    <property type="term" value="F:ATP-dependent protein folding chaperone"/>
    <property type="evidence" value="ECO:0007669"/>
    <property type="project" value="InterPro"/>
</dbReference>
<evidence type="ECO:0000256" key="1">
    <source>
        <dbReference type="ARBA" id="ARBA00006607"/>
    </source>
</evidence>
<dbReference type="PRINTS" id="PR00298">
    <property type="entry name" value="CHAPERONIN60"/>
</dbReference>
<dbReference type="InterPro" id="IPR001844">
    <property type="entry name" value="Cpn60/GroEL"/>
</dbReference>
<dbReference type="PANTHER" id="PTHR45633">
    <property type="entry name" value="60 KDA HEAT SHOCK PROTEIN, MITOCHONDRIAL"/>
    <property type="match status" value="1"/>
</dbReference>
<reference evidence="9" key="1">
    <citation type="submission" date="2021-02" db="EMBL/GenBank/DDBJ databases">
        <authorList>
            <person name="Franco D."/>
        </authorList>
    </citation>
    <scope>NUCLEOTIDE SEQUENCE</scope>
    <source>
        <strain evidence="9">DICMUL</strain>
    </source>
</reference>
<dbReference type="AlphaFoldDB" id="A0A974X7A8"/>
<dbReference type="GO" id="GO:0042026">
    <property type="term" value="P:protein refolding"/>
    <property type="evidence" value="ECO:0007669"/>
    <property type="project" value="InterPro"/>
</dbReference>
<dbReference type="NCBIfam" id="NF009487">
    <property type="entry name" value="PRK12849.1"/>
    <property type="match status" value="1"/>
</dbReference>
<dbReference type="Proteomes" id="UP000663602">
    <property type="component" value="Chromosome"/>
</dbReference>
<dbReference type="Gene3D" id="3.50.7.10">
    <property type="entry name" value="GroEL"/>
    <property type="match status" value="1"/>
</dbReference>
<evidence type="ECO:0000313" key="10">
    <source>
        <dbReference type="Proteomes" id="UP000663602"/>
    </source>
</evidence>
<keyword evidence="3" id="KW-0067">ATP-binding</keyword>
<dbReference type="GO" id="GO:0005524">
    <property type="term" value="F:ATP binding"/>
    <property type="evidence" value="ECO:0007669"/>
    <property type="project" value="UniProtKB-KW"/>
</dbReference>
<evidence type="ECO:0000256" key="8">
    <source>
        <dbReference type="SAM" id="Phobius"/>
    </source>
</evidence>
<dbReference type="GO" id="GO:0016853">
    <property type="term" value="F:isomerase activity"/>
    <property type="evidence" value="ECO:0007669"/>
    <property type="project" value="UniProtKB-KW"/>
</dbReference>
<organism evidence="9 10">
    <name type="scientific">Candidatus Vidania fulgoroideorum</name>
    <dbReference type="NCBI Taxonomy" id="881286"/>
    <lineage>
        <taxon>Bacteria</taxon>
        <taxon>Pseudomonadati</taxon>
        <taxon>Pseudomonadota</taxon>
        <taxon>Betaproteobacteria</taxon>
        <taxon>Candidatus Vidania</taxon>
    </lineage>
</organism>
<comment type="similarity">
    <text evidence="1 6">Belongs to the chaperonin (HSP60) family.</text>
</comment>
<name>A0A974X7A8_9PROT</name>
<comment type="function">
    <text evidence="7">Together with its co-chaperonin GroES, plays an essential role in assisting protein folding. The GroEL-GroES system forms a nano-cage that allows encapsulation of the non-native substrate proteins and provides a physical environment optimized to promote and accelerate protein folding.</text>
</comment>
<accession>A0A974X7A8</accession>
<protein>
    <recommendedName>
        <fullName evidence="7">60 kDa chaperonin</fullName>
    </recommendedName>
</protein>
<evidence type="ECO:0000256" key="4">
    <source>
        <dbReference type="ARBA" id="ARBA00023186"/>
    </source>
</evidence>
<dbReference type="NCBIfam" id="NF000592">
    <property type="entry name" value="PRK00013.1"/>
    <property type="match status" value="1"/>
</dbReference>
<dbReference type="CDD" id="cd03344">
    <property type="entry name" value="GroEL"/>
    <property type="match status" value="1"/>
</dbReference>
<dbReference type="NCBIfam" id="NF009488">
    <property type="entry name" value="PRK12850.1"/>
    <property type="match status" value="1"/>
</dbReference>
<evidence type="ECO:0000256" key="6">
    <source>
        <dbReference type="RuleBase" id="RU000418"/>
    </source>
</evidence>
<keyword evidence="8" id="KW-0812">Transmembrane</keyword>
<feature type="transmembrane region" description="Helical" evidence="8">
    <location>
        <begin position="497"/>
        <end position="519"/>
    </location>
</feature>
<dbReference type="SUPFAM" id="SSF54849">
    <property type="entry name" value="GroEL-intermediate domain like"/>
    <property type="match status" value="1"/>
</dbReference>
<dbReference type="Gene3D" id="3.30.260.10">
    <property type="entry name" value="TCP-1-like chaperonin intermediate domain"/>
    <property type="match status" value="1"/>
</dbReference>
<dbReference type="InterPro" id="IPR027413">
    <property type="entry name" value="GROEL-like_equatorial_sf"/>
</dbReference>
<gene>
    <name evidence="9" type="primary">groL</name>
    <name evidence="9" type="ORF">JSR02_00580</name>
</gene>
<dbReference type="InterPro" id="IPR002423">
    <property type="entry name" value="Cpn60/GroEL/TCP-1"/>
</dbReference>
<keyword evidence="8" id="KW-0472">Membrane</keyword>
<sequence length="529" mass="58669">MKNKTIIFGNKLRSKIIAGITKAAKAIKITLGPKGRNVIIEKKYDKPIITKDGVTVAKEIELKDKLENIGVQLLKEVALKTNETAGDGTTTATVITNAIIKNGMKYIMLGIEPTQIKKEIDFYIKKTHKALNQQSTKITNLAEIKSVSSISANNDKKIGKLISTAIKKVGPEGVITIEEGKSTKDELDIVNGMQIDKGYLSPYFLGDSNKEKITLENAYVLICTDKINNFNELYTLLEELAKKNKQLLIITEDIESEALNTLVINTLRGVIKTVAIKTPSFGEKKQVILEDISILTGANIINKNIGKGIKKATIQDLGITQKIIIEKHKTTIFCEKSNNKKIQNRILFLKKKLIKTNSKFEIEKLKERIAKLTGGIAVIKIGGHSETEVKERKYRIEDSLNATKAAIEEGILPGGGIALFRISEQLKKYKKTNIKSIGLDIVYEAIRAPFKQILKNSDLEPRIVINKIKNNKQLGIDLINNKYCNLIQKGIIDPKKVIKFALLNAASIATLVLTIGCAITSEIKNTKKQ</sequence>
<dbReference type="InterPro" id="IPR027409">
    <property type="entry name" value="GroEL-like_apical_dom_sf"/>
</dbReference>